<keyword evidence="2" id="KW-1185">Reference proteome</keyword>
<protein>
    <submittedName>
        <fullName evidence="1">Uncharacterized protein</fullName>
    </submittedName>
</protein>
<dbReference type="EMBL" id="CP104558">
    <property type="protein sequence ID" value="UXH43269.1"/>
    <property type="molecule type" value="Genomic_DNA"/>
</dbReference>
<organism evidence="1 2">
    <name type="scientific">Rossellomorea vietnamensis</name>
    <dbReference type="NCBI Taxonomy" id="218284"/>
    <lineage>
        <taxon>Bacteria</taxon>
        <taxon>Bacillati</taxon>
        <taxon>Bacillota</taxon>
        <taxon>Bacilli</taxon>
        <taxon>Bacillales</taxon>
        <taxon>Bacillaceae</taxon>
        <taxon>Rossellomorea</taxon>
    </lineage>
</organism>
<gene>
    <name evidence="1" type="ORF">N5C46_16440</name>
</gene>
<accession>A0ACD4C4E5</accession>
<evidence type="ECO:0000313" key="1">
    <source>
        <dbReference type="EMBL" id="UXH43269.1"/>
    </source>
</evidence>
<dbReference type="Proteomes" id="UP001064027">
    <property type="component" value="Chromosome"/>
</dbReference>
<sequence>MIKDKLKVSFISILLVLLLAPILFPMESYFQAMVIYALIGGALMLLVGVPATFLAGVVTKKIKRAIHLVNFIIHVLPALLVSIKMFTPVSTLFSMPYAGLPIFASTVFYVVDEVIYQKIDLKGRLAKGIFLIPVAVFLLFVGPSLFTGFSSHLTATQIKEKGSPEVALIFQGEEIPINSSYCWISDGDGCVYGTDPFPLPEEKVKNVKEITMTSPATLDFSFENSEGEPTIYAYYHDGKGFKEIEAAGNKINISNDIPEQAIKFVVKWDNNKMVKFFVGVRTGILTNGRTF</sequence>
<proteinExistence type="predicted"/>
<reference evidence="1" key="1">
    <citation type="submission" date="2022-09" db="EMBL/GenBank/DDBJ databases">
        <title>Complete genome sequence of Rossellomorea vietnamensis strain RL-WG62, a newly isolated PGPR with the potential for plant salinity stress alleviation.</title>
        <authorList>
            <person name="Ren L."/>
            <person name="Wang G."/>
            <person name="Hu H."/>
        </authorList>
    </citation>
    <scope>NUCLEOTIDE SEQUENCE</scope>
    <source>
        <strain evidence="1">RL-WG62</strain>
    </source>
</reference>
<evidence type="ECO:0000313" key="2">
    <source>
        <dbReference type="Proteomes" id="UP001064027"/>
    </source>
</evidence>
<name>A0ACD4C4E5_9BACI</name>